<dbReference type="PRINTS" id="PR00465">
    <property type="entry name" value="EP450IV"/>
</dbReference>
<dbReference type="EMBL" id="JAVFKD010000012">
    <property type="protein sequence ID" value="KAK5993560.1"/>
    <property type="molecule type" value="Genomic_DNA"/>
</dbReference>
<organism evidence="8 9">
    <name type="scientific">Cladobotryum mycophilum</name>
    <dbReference type="NCBI Taxonomy" id="491253"/>
    <lineage>
        <taxon>Eukaryota</taxon>
        <taxon>Fungi</taxon>
        <taxon>Dikarya</taxon>
        <taxon>Ascomycota</taxon>
        <taxon>Pezizomycotina</taxon>
        <taxon>Sordariomycetes</taxon>
        <taxon>Hypocreomycetidae</taxon>
        <taxon>Hypocreales</taxon>
        <taxon>Hypocreaceae</taxon>
        <taxon>Cladobotryum</taxon>
    </lineage>
</organism>
<keyword evidence="7" id="KW-0812">Transmembrane</keyword>
<dbReference type="SUPFAM" id="SSF48264">
    <property type="entry name" value="Cytochrome P450"/>
    <property type="match status" value="1"/>
</dbReference>
<sequence length="606" mass="68984">MDAIPLSTALASVTGYSTNFTIVTRLTASNHLVELPLSLLHGLRSALFESGVWWFLTLWVPFLVLMNVLSTWRTFKNASMQHASHRLPPVLPYLLPVVGPIMALVSYWNSRDPISWILSTRIFKQAHPIRVNILNNDVYFAQGPDNVKQIFKNSWTCTLISVQSFVLGRVFGMSNDSLKLYDRDNSGYRGKPRPGTNVDPHNRIEFLTYRPLIKHLTGAGMKAFWYRYENELIEQLRRLPSSTEWTHMPDLTRIFEGDVSVANTKALCGPHLLQRHPDFVDKLWKLDHHIDVLFRGTPRIFAPRVYAQRDRLLEAVKDWQAHARENFDESCVDENGDDPFWGSSIFRERNETFAHVDGMDDDAKASEDFGVIWSATRNSVVAAFWTVLEIFRDAKLLAKVREEVESCRTTTGSGFDINLLLEKPLLQSIYSEVLRLRVHMLIPRIPHYEDLHINEWVIPMGKMLVISSTVAHMDGEVWNAGANNEHPLDTFWAERFLKYENIPGSGPRKSDIKGPRGANPGKAVYAIEDVEGSWIPYGGGTRICPGRHFAKRDIIFTAAVMVTYFDIEILADVRSLPIDMRGFALGTMSVSGEVPYKIRRRSGAGW</sequence>
<evidence type="ECO:0000256" key="1">
    <source>
        <dbReference type="ARBA" id="ARBA00001971"/>
    </source>
</evidence>
<dbReference type="CDD" id="cd11040">
    <property type="entry name" value="CYP7_CYP8-like"/>
    <property type="match status" value="1"/>
</dbReference>
<keyword evidence="7" id="KW-0472">Membrane</keyword>
<evidence type="ECO:0000256" key="2">
    <source>
        <dbReference type="ARBA" id="ARBA00010617"/>
    </source>
</evidence>
<reference evidence="8 9" key="1">
    <citation type="submission" date="2024-01" db="EMBL/GenBank/DDBJ databases">
        <title>Complete genome of Cladobotryum mycophilum ATHUM6906.</title>
        <authorList>
            <person name="Christinaki A.C."/>
            <person name="Myridakis A.I."/>
            <person name="Kouvelis V.N."/>
        </authorList>
    </citation>
    <scope>NUCLEOTIDE SEQUENCE [LARGE SCALE GENOMIC DNA]</scope>
    <source>
        <strain evidence="8 9">ATHUM6906</strain>
    </source>
</reference>
<keyword evidence="4" id="KW-0479">Metal-binding</keyword>
<proteinExistence type="inferred from homology"/>
<keyword evidence="6" id="KW-0503">Monooxygenase</keyword>
<evidence type="ECO:0000256" key="6">
    <source>
        <dbReference type="ARBA" id="ARBA00023033"/>
    </source>
</evidence>
<dbReference type="InterPro" id="IPR036396">
    <property type="entry name" value="Cyt_P450_sf"/>
</dbReference>
<gene>
    <name evidence="8" type="ORF">PT974_06994</name>
</gene>
<evidence type="ECO:0000313" key="8">
    <source>
        <dbReference type="EMBL" id="KAK5993560.1"/>
    </source>
</evidence>
<keyword evidence="7" id="KW-1133">Transmembrane helix</keyword>
<comment type="cofactor">
    <cofactor evidence="1">
        <name>heme</name>
        <dbReference type="ChEBI" id="CHEBI:30413"/>
    </cofactor>
</comment>
<dbReference type="InterPro" id="IPR050529">
    <property type="entry name" value="CYP450_sterol_14alpha_dmase"/>
</dbReference>
<comment type="caution">
    <text evidence="8">The sequence shown here is derived from an EMBL/GenBank/DDBJ whole genome shotgun (WGS) entry which is preliminary data.</text>
</comment>
<dbReference type="InterPro" id="IPR002403">
    <property type="entry name" value="Cyt_P450_E_grp-IV"/>
</dbReference>
<dbReference type="Gene3D" id="1.10.630.10">
    <property type="entry name" value="Cytochrome P450"/>
    <property type="match status" value="1"/>
</dbReference>
<keyword evidence="9" id="KW-1185">Reference proteome</keyword>
<comment type="similarity">
    <text evidence="2">Belongs to the cytochrome P450 family.</text>
</comment>
<dbReference type="Pfam" id="PF00067">
    <property type="entry name" value="p450"/>
    <property type="match status" value="1"/>
</dbReference>
<dbReference type="InterPro" id="IPR001128">
    <property type="entry name" value="Cyt_P450"/>
</dbReference>
<evidence type="ECO:0000256" key="4">
    <source>
        <dbReference type="ARBA" id="ARBA00022723"/>
    </source>
</evidence>
<feature type="transmembrane region" description="Helical" evidence="7">
    <location>
        <begin position="90"/>
        <end position="108"/>
    </location>
</feature>
<keyword evidence="5" id="KW-0408">Iron</keyword>
<name>A0ABR0SP78_9HYPO</name>
<evidence type="ECO:0000256" key="5">
    <source>
        <dbReference type="ARBA" id="ARBA00023004"/>
    </source>
</evidence>
<keyword evidence="3" id="KW-0349">Heme</keyword>
<keyword evidence="6" id="KW-0560">Oxidoreductase</keyword>
<protein>
    <submittedName>
        <fullName evidence="8">Cytochrome P450 monooxygenase calL-like protein</fullName>
    </submittedName>
</protein>
<evidence type="ECO:0000256" key="3">
    <source>
        <dbReference type="ARBA" id="ARBA00022617"/>
    </source>
</evidence>
<accession>A0ABR0SP78</accession>
<evidence type="ECO:0000313" key="9">
    <source>
        <dbReference type="Proteomes" id="UP001338125"/>
    </source>
</evidence>
<dbReference type="Proteomes" id="UP001338125">
    <property type="component" value="Unassembled WGS sequence"/>
</dbReference>
<dbReference type="PANTHER" id="PTHR24304:SF2">
    <property type="entry name" value="24-HYDROXYCHOLESTEROL 7-ALPHA-HYDROXYLASE"/>
    <property type="match status" value="1"/>
</dbReference>
<feature type="transmembrane region" description="Helical" evidence="7">
    <location>
        <begin position="51"/>
        <end position="69"/>
    </location>
</feature>
<dbReference type="PANTHER" id="PTHR24304">
    <property type="entry name" value="CYTOCHROME P450 FAMILY 7"/>
    <property type="match status" value="1"/>
</dbReference>
<evidence type="ECO:0000256" key="7">
    <source>
        <dbReference type="SAM" id="Phobius"/>
    </source>
</evidence>